<organism evidence="2">
    <name type="scientific">Serratia fonticola</name>
    <dbReference type="NCBI Taxonomy" id="47917"/>
    <lineage>
        <taxon>Bacteria</taxon>
        <taxon>Pseudomonadati</taxon>
        <taxon>Pseudomonadota</taxon>
        <taxon>Gammaproteobacteria</taxon>
        <taxon>Enterobacterales</taxon>
        <taxon>Yersiniaceae</taxon>
        <taxon>Serratia</taxon>
    </lineage>
</organism>
<dbReference type="AlphaFoldDB" id="A0A4U9VXM7"/>
<protein>
    <submittedName>
        <fullName evidence="2">Uncharacterized protein</fullName>
    </submittedName>
</protein>
<proteinExistence type="predicted"/>
<feature type="region of interest" description="Disordered" evidence="1">
    <location>
        <begin position="45"/>
        <end position="69"/>
    </location>
</feature>
<name>A0A4U9VXM7_SERFO</name>
<evidence type="ECO:0000256" key="1">
    <source>
        <dbReference type="SAM" id="MobiDB-lite"/>
    </source>
</evidence>
<gene>
    <name evidence="2" type="ORF">NCTC12965_05665</name>
</gene>
<sequence length="69" mass="7314">MALNTGDTLIKQASSGNPAHKDLAILMVRNSTGLRLWLECSIPGGSQTANSGGAKKTLPGNIQRDHPRF</sequence>
<evidence type="ECO:0000313" key="2">
    <source>
        <dbReference type="EMBL" id="VTR48434.1"/>
    </source>
</evidence>
<reference evidence="2" key="1">
    <citation type="submission" date="2019-05" db="EMBL/GenBank/DDBJ databases">
        <authorList>
            <consortium name="Pathogen Informatics"/>
        </authorList>
    </citation>
    <scope>NUCLEOTIDE SEQUENCE [LARGE SCALE GENOMIC DNA]</scope>
    <source>
        <strain evidence="2">NCTC12965</strain>
    </source>
</reference>
<accession>A0A4U9VXM7</accession>
<dbReference type="EMBL" id="CABEEZ010000118">
    <property type="protein sequence ID" value="VTR48434.1"/>
    <property type="molecule type" value="Genomic_DNA"/>
</dbReference>